<feature type="domain" description="GST C-terminal" evidence="2">
    <location>
        <begin position="88"/>
        <end position="223"/>
    </location>
</feature>
<dbReference type="OrthoDB" id="6043394at2"/>
<dbReference type="GO" id="GO:0006749">
    <property type="term" value="P:glutathione metabolic process"/>
    <property type="evidence" value="ECO:0007669"/>
    <property type="project" value="TreeGrafter"/>
</dbReference>
<evidence type="ECO:0000313" key="3">
    <source>
        <dbReference type="EMBL" id="SAI60502.1"/>
    </source>
</evidence>
<feature type="domain" description="GST N-terminal" evidence="1">
    <location>
        <begin position="1"/>
        <end position="86"/>
    </location>
</feature>
<dbReference type="InterPro" id="IPR036249">
    <property type="entry name" value="Thioredoxin-like_sf"/>
</dbReference>
<evidence type="ECO:0000313" key="4">
    <source>
        <dbReference type="Proteomes" id="UP000077037"/>
    </source>
</evidence>
<name>A0A157RR66_9BORD</name>
<reference evidence="3 4" key="1">
    <citation type="submission" date="2016-03" db="EMBL/GenBank/DDBJ databases">
        <authorList>
            <consortium name="Pathogen Informatics"/>
        </authorList>
    </citation>
    <scope>NUCLEOTIDE SEQUENCE [LARGE SCALE GENOMIC DNA]</scope>
    <source>
        <strain evidence="3 4">NCTC13364</strain>
    </source>
</reference>
<dbReference type="PROSITE" id="PS50404">
    <property type="entry name" value="GST_NTER"/>
    <property type="match status" value="1"/>
</dbReference>
<dbReference type="Gene3D" id="3.40.30.10">
    <property type="entry name" value="Glutaredoxin"/>
    <property type="match status" value="1"/>
</dbReference>
<dbReference type="EC" id="2.5.1.18" evidence="3"/>
<accession>A0A157RR66</accession>
<dbReference type="Proteomes" id="UP000077037">
    <property type="component" value="Unassembled WGS sequence"/>
</dbReference>
<dbReference type="Gene3D" id="1.20.1050.10">
    <property type="match status" value="1"/>
</dbReference>
<dbReference type="GO" id="GO:0004364">
    <property type="term" value="F:glutathione transferase activity"/>
    <property type="evidence" value="ECO:0007669"/>
    <property type="project" value="UniProtKB-EC"/>
</dbReference>
<dbReference type="InterPro" id="IPR010987">
    <property type="entry name" value="Glutathione-S-Trfase_C-like"/>
</dbReference>
<dbReference type="InterPro" id="IPR004045">
    <property type="entry name" value="Glutathione_S-Trfase_N"/>
</dbReference>
<dbReference type="AlphaFoldDB" id="A0A157RR66"/>
<dbReference type="PROSITE" id="PS50405">
    <property type="entry name" value="GST_CTER"/>
    <property type="match status" value="1"/>
</dbReference>
<dbReference type="PANTHER" id="PTHR11571:SF263">
    <property type="entry name" value="GLUTATHIONE S-TRANSFERASE"/>
    <property type="match status" value="1"/>
</dbReference>
<keyword evidence="3" id="KW-0808">Transferase</keyword>
<dbReference type="RefSeq" id="WP_066421955.1">
    <property type="nucleotide sequence ID" value="NZ_FKBS01000030.1"/>
</dbReference>
<dbReference type="InterPro" id="IPR050213">
    <property type="entry name" value="GST_superfamily"/>
</dbReference>
<evidence type="ECO:0000259" key="1">
    <source>
        <dbReference type="PROSITE" id="PS50404"/>
    </source>
</evidence>
<dbReference type="EMBL" id="FKBS01000030">
    <property type="protein sequence ID" value="SAI60502.1"/>
    <property type="molecule type" value="Genomic_DNA"/>
</dbReference>
<sequence length="237" mass="26869">MTYNLWYWDGIPGRGEFVRLALEAAGIPYRECAREPGATARTVADDMQSDRKHPPFAPPYMEAGQLTLGQTANILLYLGEKHGLAPESVSGRYWVNQLQLTIADMVAEAHDTHHPIAASDYYEDQREEAARRAENFRTERIPKFLAYFERVLDSAQGDWLAGGGRWSYADLSLFHLVDGLLYAFPKRMVSVSARYPKVMALHERVANLSALQDYFASGRRLPFGDGIFRYYPELDGK</sequence>
<dbReference type="FunFam" id="1.20.1050.10:FF:000051">
    <property type="entry name" value="Glutathione S-transferase"/>
    <property type="match status" value="1"/>
</dbReference>
<organism evidence="3 4">
    <name type="scientific">Bordetella ansorpii</name>
    <dbReference type="NCBI Taxonomy" id="288768"/>
    <lineage>
        <taxon>Bacteria</taxon>
        <taxon>Pseudomonadati</taxon>
        <taxon>Pseudomonadota</taxon>
        <taxon>Betaproteobacteria</taxon>
        <taxon>Burkholderiales</taxon>
        <taxon>Alcaligenaceae</taxon>
        <taxon>Bordetella</taxon>
    </lineage>
</organism>
<proteinExistence type="predicted"/>
<dbReference type="InterPro" id="IPR004046">
    <property type="entry name" value="GST_C"/>
</dbReference>
<protein>
    <submittedName>
        <fullName evidence="3">Glutathione S-transferase</fullName>
        <ecNumber evidence="3">2.5.1.18</ecNumber>
    </submittedName>
</protein>
<evidence type="ECO:0000259" key="2">
    <source>
        <dbReference type="PROSITE" id="PS50405"/>
    </source>
</evidence>
<gene>
    <name evidence="3" type="ORF">SAMEA1982600_05438</name>
</gene>
<dbReference type="InterPro" id="IPR036282">
    <property type="entry name" value="Glutathione-S-Trfase_C_sf"/>
</dbReference>
<dbReference type="SUPFAM" id="SSF47616">
    <property type="entry name" value="GST C-terminal domain-like"/>
    <property type="match status" value="1"/>
</dbReference>
<dbReference type="PANTHER" id="PTHR11571">
    <property type="entry name" value="GLUTATHIONE S-TRANSFERASE"/>
    <property type="match status" value="1"/>
</dbReference>
<dbReference type="CDD" id="cd03039">
    <property type="entry name" value="GST_N_Sigma_like"/>
    <property type="match status" value="1"/>
</dbReference>
<dbReference type="SUPFAM" id="SSF52833">
    <property type="entry name" value="Thioredoxin-like"/>
    <property type="match status" value="1"/>
</dbReference>
<dbReference type="Pfam" id="PF14497">
    <property type="entry name" value="GST_C_3"/>
    <property type="match status" value="1"/>
</dbReference>
<dbReference type="CDD" id="cd03192">
    <property type="entry name" value="GST_C_Sigma_like"/>
    <property type="match status" value="1"/>
</dbReference>